<dbReference type="STRING" id="6313.A0A0K0CUE6"/>
<feature type="compositionally biased region" description="Polar residues" evidence="1">
    <location>
        <begin position="29"/>
        <end position="42"/>
    </location>
</feature>
<evidence type="ECO:0000256" key="1">
    <source>
        <dbReference type="SAM" id="MobiDB-lite"/>
    </source>
</evidence>
<dbReference type="AlphaFoldDB" id="A0A0K0CUE6"/>
<reference evidence="2" key="1">
    <citation type="submission" date="2012-09" db="EMBL/GenBank/DDBJ databases">
        <authorList>
            <person name="Martin A.A."/>
        </authorList>
    </citation>
    <scope>NUCLEOTIDE SEQUENCE</scope>
</reference>
<organism evidence="2 3">
    <name type="scientific">Angiostrongylus cantonensis</name>
    <name type="common">Rat lungworm</name>
    <dbReference type="NCBI Taxonomy" id="6313"/>
    <lineage>
        <taxon>Eukaryota</taxon>
        <taxon>Metazoa</taxon>
        <taxon>Ecdysozoa</taxon>
        <taxon>Nematoda</taxon>
        <taxon>Chromadorea</taxon>
        <taxon>Rhabditida</taxon>
        <taxon>Rhabditina</taxon>
        <taxon>Rhabditomorpha</taxon>
        <taxon>Strongyloidea</taxon>
        <taxon>Metastrongylidae</taxon>
        <taxon>Angiostrongylus</taxon>
    </lineage>
</organism>
<keyword evidence="2" id="KW-1185">Reference proteome</keyword>
<evidence type="ECO:0000313" key="3">
    <source>
        <dbReference type="WBParaSite" id="ACAC_0000083401-mRNA-1"/>
    </source>
</evidence>
<feature type="compositionally biased region" description="Pro residues" evidence="1">
    <location>
        <begin position="158"/>
        <end position="170"/>
    </location>
</feature>
<dbReference type="Proteomes" id="UP000035642">
    <property type="component" value="Unassembled WGS sequence"/>
</dbReference>
<feature type="region of interest" description="Disordered" evidence="1">
    <location>
        <begin position="105"/>
        <end position="254"/>
    </location>
</feature>
<proteinExistence type="predicted"/>
<reference evidence="3" key="2">
    <citation type="submission" date="2017-02" db="UniProtKB">
        <authorList>
            <consortium name="WormBaseParasite"/>
        </authorList>
    </citation>
    <scope>IDENTIFICATION</scope>
</reference>
<accession>A0A0K0CUE6</accession>
<feature type="compositionally biased region" description="Low complexity" evidence="1">
    <location>
        <begin position="171"/>
        <end position="183"/>
    </location>
</feature>
<feature type="region of interest" description="Disordered" evidence="1">
    <location>
        <begin position="1"/>
        <end position="52"/>
    </location>
</feature>
<feature type="compositionally biased region" description="Polar residues" evidence="1">
    <location>
        <begin position="130"/>
        <end position="139"/>
    </location>
</feature>
<dbReference type="WBParaSite" id="ACAC_0000083401-mRNA-1">
    <property type="protein sequence ID" value="ACAC_0000083401-mRNA-1"/>
    <property type="gene ID" value="ACAC_0000083401"/>
</dbReference>
<sequence length="294" mass="31197">MLGASSLDPSSSSSASPWHSNSASAVGHPSTNSCLPSKSTDSPEAEADLPTSFSHVNVKEEFSQIIAFSDEVRTARPFVHVTDTEPVASTSGGSGVFEENAPFEADASRRHSMTSSSIPEPRPPGAPPQLHSTAQTSGLMCQPPGYHAVQHSQEVGPAVPPHPMQRPPPVNNNSPLLVNLLSSQQQTSMVGGPSGANAPPHHQSYSPAGSYIYPSNAQPHQHPHPSNVPQSAGPPVMDPQQHMAMQQQNSYTSPKRFYSNSISSKLNDSKTSCALDVLINTLVTMRNHGFFLAD</sequence>
<feature type="compositionally biased region" description="Polar residues" evidence="1">
    <location>
        <begin position="243"/>
        <end position="254"/>
    </location>
</feature>
<name>A0A0K0CUE6_ANGCA</name>
<protein>
    <submittedName>
        <fullName evidence="3">PAX-interacting protein 1</fullName>
    </submittedName>
</protein>
<feature type="compositionally biased region" description="Polar residues" evidence="1">
    <location>
        <begin position="203"/>
        <end position="219"/>
    </location>
</feature>
<feature type="compositionally biased region" description="Low complexity" evidence="1">
    <location>
        <begin position="1"/>
        <end position="25"/>
    </location>
</feature>
<evidence type="ECO:0000313" key="2">
    <source>
        <dbReference type="Proteomes" id="UP000035642"/>
    </source>
</evidence>